<evidence type="ECO:0000313" key="2">
    <source>
        <dbReference type="EMBL" id="KAJ4480641.1"/>
    </source>
</evidence>
<feature type="region of interest" description="Disordered" evidence="1">
    <location>
        <begin position="117"/>
        <end position="148"/>
    </location>
</feature>
<dbReference type="Proteomes" id="UP001150238">
    <property type="component" value="Unassembled WGS sequence"/>
</dbReference>
<feature type="compositionally biased region" description="Low complexity" evidence="1">
    <location>
        <begin position="123"/>
        <end position="148"/>
    </location>
</feature>
<protein>
    <submittedName>
        <fullName evidence="2">Uncharacterized protein</fullName>
    </submittedName>
</protein>
<dbReference type="EMBL" id="JANVFS010000015">
    <property type="protein sequence ID" value="KAJ4480641.1"/>
    <property type="molecule type" value="Genomic_DNA"/>
</dbReference>
<organism evidence="2 3">
    <name type="scientific">Lentinula lateritia</name>
    <dbReference type="NCBI Taxonomy" id="40482"/>
    <lineage>
        <taxon>Eukaryota</taxon>
        <taxon>Fungi</taxon>
        <taxon>Dikarya</taxon>
        <taxon>Basidiomycota</taxon>
        <taxon>Agaricomycotina</taxon>
        <taxon>Agaricomycetes</taxon>
        <taxon>Agaricomycetidae</taxon>
        <taxon>Agaricales</taxon>
        <taxon>Marasmiineae</taxon>
        <taxon>Omphalotaceae</taxon>
        <taxon>Lentinula</taxon>
    </lineage>
</organism>
<dbReference type="AlphaFoldDB" id="A0A9W9DPY1"/>
<name>A0A9W9DPY1_9AGAR</name>
<accession>A0A9W9DPY1</accession>
<evidence type="ECO:0000313" key="3">
    <source>
        <dbReference type="Proteomes" id="UP001150238"/>
    </source>
</evidence>
<comment type="caution">
    <text evidence="2">The sequence shown here is derived from an EMBL/GenBank/DDBJ whole genome shotgun (WGS) entry which is preliminary data.</text>
</comment>
<reference evidence="2" key="1">
    <citation type="submission" date="2022-08" db="EMBL/GenBank/DDBJ databases">
        <authorList>
            <consortium name="DOE Joint Genome Institute"/>
            <person name="Min B."/>
            <person name="Riley R."/>
            <person name="Sierra-Patev S."/>
            <person name="Naranjo-Ortiz M."/>
            <person name="Looney B."/>
            <person name="Konkel Z."/>
            <person name="Slot J.C."/>
            <person name="Sakamoto Y."/>
            <person name="Steenwyk J.L."/>
            <person name="Rokas A."/>
            <person name="Carro J."/>
            <person name="Camarero S."/>
            <person name="Ferreira P."/>
            <person name="Molpeceres G."/>
            <person name="Ruiz-Duenas F.J."/>
            <person name="Serrano A."/>
            <person name="Henrissat B."/>
            <person name="Drula E."/>
            <person name="Hughes K.W."/>
            <person name="Mata J.L."/>
            <person name="Ishikawa N.K."/>
            <person name="Vargas-Isla R."/>
            <person name="Ushijima S."/>
            <person name="Smith C.A."/>
            <person name="Ahrendt S."/>
            <person name="Andreopoulos W."/>
            <person name="He G."/>
            <person name="Labutti K."/>
            <person name="Lipzen A."/>
            <person name="Ng V."/>
            <person name="Sandor L."/>
            <person name="Barry K."/>
            <person name="Martinez A.T."/>
            <person name="Xiao Y."/>
            <person name="Gibbons J.G."/>
            <person name="Terashima K."/>
            <person name="Hibbett D.S."/>
            <person name="Grigoriev I.V."/>
        </authorList>
    </citation>
    <scope>NUCLEOTIDE SEQUENCE</scope>
    <source>
        <strain evidence="2">Sp2 HRB7682 ss15</strain>
    </source>
</reference>
<sequence>MHSFCRVTGGGGDADVDTNDLDFSDKEAVEERLEVARTGGKDTKGLSYRTMKVLMEKGWYDLFESQSVKCYLYLFIAGTDTPPRYGKNLKVEHTAVLSSAAPILPLKLSDYDEDQPHKPALKTFTSATSATTKDSASRTSTSAAPSTAKDSAAIVSEPKFTPAQCFCNQLNEVMGSLTDIIKLKVQKDELKAKLDEQRLQHMKAKDCVSWAQDLLKDTSLSEEERTQCHKVIMDAMMSVSDWF</sequence>
<evidence type="ECO:0000256" key="1">
    <source>
        <dbReference type="SAM" id="MobiDB-lite"/>
    </source>
</evidence>
<gene>
    <name evidence="2" type="ORF">C8J55DRAFT_560581</name>
</gene>
<proteinExistence type="predicted"/>
<reference evidence="2" key="2">
    <citation type="journal article" date="2023" name="Proc. Natl. Acad. Sci. U.S.A.">
        <title>A global phylogenomic analysis of the shiitake genus Lentinula.</title>
        <authorList>
            <person name="Sierra-Patev S."/>
            <person name="Min B."/>
            <person name="Naranjo-Ortiz M."/>
            <person name="Looney B."/>
            <person name="Konkel Z."/>
            <person name="Slot J.C."/>
            <person name="Sakamoto Y."/>
            <person name="Steenwyk J.L."/>
            <person name="Rokas A."/>
            <person name="Carro J."/>
            <person name="Camarero S."/>
            <person name="Ferreira P."/>
            <person name="Molpeceres G."/>
            <person name="Ruiz-Duenas F.J."/>
            <person name="Serrano A."/>
            <person name="Henrissat B."/>
            <person name="Drula E."/>
            <person name="Hughes K.W."/>
            <person name="Mata J.L."/>
            <person name="Ishikawa N.K."/>
            <person name="Vargas-Isla R."/>
            <person name="Ushijima S."/>
            <person name="Smith C.A."/>
            <person name="Donoghue J."/>
            <person name="Ahrendt S."/>
            <person name="Andreopoulos W."/>
            <person name="He G."/>
            <person name="LaButti K."/>
            <person name="Lipzen A."/>
            <person name="Ng V."/>
            <person name="Riley R."/>
            <person name="Sandor L."/>
            <person name="Barry K."/>
            <person name="Martinez A.T."/>
            <person name="Xiao Y."/>
            <person name="Gibbons J.G."/>
            <person name="Terashima K."/>
            <person name="Grigoriev I.V."/>
            <person name="Hibbett D."/>
        </authorList>
    </citation>
    <scope>NUCLEOTIDE SEQUENCE</scope>
    <source>
        <strain evidence="2">Sp2 HRB7682 ss15</strain>
    </source>
</reference>